<dbReference type="Gene3D" id="2.40.100.10">
    <property type="entry name" value="Cyclophilin-like"/>
    <property type="match status" value="1"/>
</dbReference>
<evidence type="ECO:0000256" key="4">
    <source>
        <dbReference type="SAM" id="SignalP"/>
    </source>
</evidence>
<evidence type="ECO:0000256" key="1">
    <source>
        <dbReference type="ARBA" id="ARBA00013194"/>
    </source>
</evidence>
<dbReference type="PROSITE" id="PS50072">
    <property type="entry name" value="CSA_PPIASE_2"/>
    <property type="match status" value="1"/>
</dbReference>
<dbReference type="GO" id="GO:0003755">
    <property type="term" value="F:peptidyl-prolyl cis-trans isomerase activity"/>
    <property type="evidence" value="ECO:0007669"/>
    <property type="project" value="UniProtKB-KW"/>
</dbReference>
<name>A0A327WFB8_9BACT</name>
<dbReference type="RefSeq" id="WP_111590704.1">
    <property type="nucleotide sequence ID" value="NZ_QLMA01000001.1"/>
</dbReference>
<keyword evidence="7" id="KW-1185">Reference proteome</keyword>
<comment type="caution">
    <text evidence="6">The sequence shown here is derived from an EMBL/GenBank/DDBJ whole genome shotgun (WGS) entry which is preliminary data.</text>
</comment>
<dbReference type="Proteomes" id="UP000249819">
    <property type="component" value="Unassembled WGS sequence"/>
</dbReference>
<evidence type="ECO:0000256" key="3">
    <source>
        <dbReference type="ARBA" id="ARBA00023235"/>
    </source>
</evidence>
<dbReference type="Pfam" id="PF00160">
    <property type="entry name" value="Pro_isomerase"/>
    <property type="match status" value="1"/>
</dbReference>
<proteinExistence type="predicted"/>
<evidence type="ECO:0000313" key="6">
    <source>
        <dbReference type="EMBL" id="RAJ88050.1"/>
    </source>
</evidence>
<reference evidence="6 7" key="1">
    <citation type="submission" date="2018-06" db="EMBL/GenBank/DDBJ databases">
        <title>Genomic Encyclopedia of Archaeal and Bacterial Type Strains, Phase II (KMG-II): from individual species to whole genera.</title>
        <authorList>
            <person name="Goeker M."/>
        </authorList>
    </citation>
    <scope>NUCLEOTIDE SEQUENCE [LARGE SCALE GENOMIC DNA]</scope>
    <source>
        <strain evidence="6 7">DSM 29821</strain>
    </source>
</reference>
<dbReference type="SUPFAM" id="SSF50891">
    <property type="entry name" value="Cyclophilin-like"/>
    <property type="match status" value="1"/>
</dbReference>
<dbReference type="PANTHER" id="PTHR45625">
    <property type="entry name" value="PEPTIDYL-PROLYL CIS-TRANS ISOMERASE-RELATED"/>
    <property type="match status" value="1"/>
</dbReference>
<keyword evidence="2" id="KW-0697">Rotamase</keyword>
<feature type="domain" description="PPIase cyclophilin-type" evidence="5">
    <location>
        <begin position="28"/>
        <end position="210"/>
    </location>
</feature>
<feature type="signal peptide" evidence="4">
    <location>
        <begin position="1"/>
        <end position="19"/>
    </location>
</feature>
<dbReference type="OrthoDB" id="9807797at2"/>
<evidence type="ECO:0000259" key="5">
    <source>
        <dbReference type="PROSITE" id="PS50072"/>
    </source>
</evidence>
<gene>
    <name evidence="6" type="ORF">CLV59_101815</name>
</gene>
<dbReference type="InterPro" id="IPR002130">
    <property type="entry name" value="Cyclophilin-type_PPIase_dom"/>
</dbReference>
<dbReference type="InterPro" id="IPR029000">
    <property type="entry name" value="Cyclophilin-like_dom_sf"/>
</dbReference>
<dbReference type="InterPro" id="IPR044666">
    <property type="entry name" value="Cyclophilin_A-like"/>
</dbReference>
<evidence type="ECO:0000313" key="7">
    <source>
        <dbReference type="Proteomes" id="UP000249819"/>
    </source>
</evidence>
<evidence type="ECO:0000256" key="2">
    <source>
        <dbReference type="ARBA" id="ARBA00023110"/>
    </source>
</evidence>
<keyword evidence="4" id="KW-0732">Signal</keyword>
<dbReference type="EMBL" id="QLMA01000001">
    <property type="protein sequence ID" value="RAJ88050.1"/>
    <property type="molecule type" value="Genomic_DNA"/>
</dbReference>
<keyword evidence="3 6" id="KW-0413">Isomerase</keyword>
<dbReference type="EC" id="5.2.1.8" evidence="1"/>
<protein>
    <recommendedName>
        <fullName evidence="1">peptidylprolyl isomerase</fullName>
        <ecNumber evidence="1">5.2.1.8</ecNumber>
    </recommendedName>
</protein>
<feature type="chain" id="PRO_5016428043" description="peptidylprolyl isomerase" evidence="4">
    <location>
        <begin position="20"/>
        <end position="214"/>
    </location>
</feature>
<dbReference type="AlphaFoldDB" id="A0A327WFB8"/>
<organism evidence="6 7">
    <name type="scientific">Chitinophaga dinghuensis</name>
    <dbReference type="NCBI Taxonomy" id="1539050"/>
    <lineage>
        <taxon>Bacteria</taxon>
        <taxon>Pseudomonadati</taxon>
        <taxon>Bacteroidota</taxon>
        <taxon>Chitinophagia</taxon>
        <taxon>Chitinophagales</taxon>
        <taxon>Chitinophagaceae</taxon>
        <taxon>Chitinophaga</taxon>
    </lineage>
</organism>
<dbReference type="PANTHER" id="PTHR45625:SF4">
    <property type="entry name" value="PEPTIDYLPROLYL ISOMERASE DOMAIN AND WD REPEAT-CONTAINING PROTEIN 1"/>
    <property type="match status" value="1"/>
</dbReference>
<accession>A0A327WFB8</accession>
<sequence length="214" mass="24284">MKKGCYILLLLLCAQFVQAQSVRVKFTTNYGNFTVMLYDETPKHRDMFLAEVKKGTYSHAHFNRVIKNFVIQGGELDDSILLKEKQHPELGAPRFPAEIKPDLFHKRGTLGAGRDDNKEKASYFNQIYFTVGKKYTDAQLDSVEAKTHIKIPAAHREVYKTVGGIPRLDGDYTVFGEITEGYDVVEKISTLPTNKQDVPLLPVKFSVTVLKKKK</sequence>